<name>A0ABS4LV12_9ACTN</name>
<proteinExistence type="predicted"/>
<evidence type="ECO:0000313" key="3">
    <source>
        <dbReference type="Proteomes" id="UP001519309"/>
    </source>
</evidence>
<dbReference type="Proteomes" id="UP001519309">
    <property type="component" value="Unassembled WGS sequence"/>
</dbReference>
<evidence type="ECO:0000256" key="1">
    <source>
        <dbReference type="SAM" id="MobiDB-lite"/>
    </source>
</evidence>
<feature type="region of interest" description="Disordered" evidence="1">
    <location>
        <begin position="30"/>
        <end position="63"/>
    </location>
</feature>
<dbReference type="RefSeq" id="WP_208870367.1">
    <property type="nucleotide sequence ID" value="NZ_CP016279.1"/>
</dbReference>
<reference evidence="2 3" key="1">
    <citation type="submission" date="2021-03" db="EMBL/GenBank/DDBJ databases">
        <title>Genomic Encyclopedia of Type Strains, Phase IV (KMG-IV): sequencing the most valuable type-strain genomes for metagenomic binning, comparative biology and taxonomic classification.</title>
        <authorList>
            <person name="Goeker M."/>
        </authorList>
    </citation>
    <scope>NUCLEOTIDE SEQUENCE [LARGE SCALE GENOMIC DNA]</scope>
    <source>
        <strain evidence="2 3">DSM 40499</strain>
    </source>
</reference>
<accession>A0ABS4LV12</accession>
<evidence type="ECO:0000313" key="2">
    <source>
        <dbReference type="EMBL" id="MBP2051231.1"/>
    </source>
</evidence>
<comment type="caution">
    <text evidence="2">The sequence shown here is derived from an EMBL/GenBank/DDBJ whole genome shotgun (WGS) entry which is preliminary data.</text>
</comment>
<dbReference type="EMBL" id="JAGGLP010000008">
    <property type="protein sequence ID" value="MBP2051231.1"/>
    <property type="molecule type" value="Genomic_DNA"/>
</dbReference>
<organism evidence="2 3">
    <name type="scientific">Streptomyces griseochromogenes</name>
    <dbReference type="NCBI Taxonomy" id="68214"/>
    <lineage>
        <taxon>Bacteria</taxon>
        <taxon>Bacillati</taxon>
        <taxon>Actinomycetota</taxon>
        <taxon>Actinomycetes</taxon>
        <taxon>Kitasatosporales</taxon>
        <taxon>Streptomycetaceae</taxon>
        <taxon>Streptomyces</taxon>
    </lineage>
</organism>
<feature type="region of interest" description="Disordered" evidence="1">
    <location>
        <begin position="1"/>
        <end position="20"/>
    </location>
</feature>
<gene>
    <name evidence="2" type="ORF">J2Z21_004202</name>
</gene>
<keyword evidence="3" id="KW-1185">Reference proteome</keyword>
<protein>
    <submittedName>
        <fullName evidence="2">Uncharacterized protein</fullName>
    </submittedName>
</protein>
<sequence length="63" mass="6658">MRVRHGTRLGLPGMDVLDRNRGERDGAEYRHANAHVPPPRSTHDGIGTPASAARSTADGGTNA</sequence>